<proteinExistence type="predicted"/>
<dbReference type="OrthoDB" id="367880at2"/>
<gene>
    <name evidence="1" type="ORF">FG383_14045</name>
</gene>
<evidence type="ECO:0000313" key="1">
    <source>
        <dbReference type="EMBL" id="TQR11650.1"/>
    </source>
</evidence>
<evidence type="ECO:0000313" key="2">
    <source>
        <dbReference type="Proteomes" id="UP000318937"/>
    </source>
</evidence>
<name>A0A544T2I2_9BACI</name>
<accession>A0A544T2I2</accession>
<organism evidence="1 2">
    <name type="scientific">Psychrobacillus soli</name>
    <dbReference type="NCBI Taxonomy" id="1543965"/>
    <lineage>
        <taxon>Bacteria</taxon>
        <taxon>Bacillati</taxon>
        <taxon>Bacillota</taxon>
        <taxon>Bacilli</taxon>
        <taxon>Bacillales</taxon>
        <taxon>Bacillaceae</taxon>
        <taxon>Psychrobacillus</taxon>
    </lineage>
</organism>
<dbReference type="EMBL" id="VDGG01000030">
    <property type="protein sequence ID" value="TQR11650.1"/>
    <property type="molecule type" value="Genomic_DNA"/>
</dbReference>
<comment type="caution">
    <text evidence="1">The sequence shown here is derived from an EMBL/GenBank/DDBJ whole genome shotgun (WGS) entry which is preliminary data.</text>
</comment>
<dbReference type="AlphaFoldDB" id="A0A544T2I2"/>
<protein>
    <submittedName>
        <fullName evidence="1">Uncharacterized protein</fullName>
    </submittedName>
</protein>
<keyword evidence="2" id="KW-1185">Reference proteome</keyword>
<sequence>MDCSLEFQVLKKIKNEKQGILPVLKKPSKRDMRMSKKRKSKKKDNILTVEELFSEFAFIAGYTEGGAPYGILHGCWYELDYLEEEGDIRDESLPF</sequence>
<dbReference type="Proteomes" id="UP000318937">
    <property type="component" value="Unassembled WGS sequence"/>
</dbReference>
<reference evidence="1 2" key="1">
    <citation type="submission" date="2019-05" db="EMBL/GenBank/DDBJ databases">
        <title>Psychrobacillus vulpis sp. nov., a new species isolated from feces of a red fox that inhabits in The Tablas de Daimiel Natural Park, Albacete, Spain.</title>
        <authorList>
            <person name="Rodriguez M."/>
            <person name="Reina J.C."/>
            <person name="Bejar V."/>
            <person name="Llamas I."/>
        </authorList>
    </citation>
    <scope>NUCLEOTIDE SEQUENCE [LARGE SCALE GENOMIC DNA]</scope>
    <source>
        <strain evidence="1 2">NHI-2</strain>
    </source>
</reference>